<feature type="compositionally biased region" description="Basic and acidic residues" evidence="1">
    <location>
        <begin position="455"/>
        <end position="472"/>
    </location>
</feature>
<feature type="region of interest" description="Disordered" evidence="1">
    <location>
        <begin position="915"/>
        <end position="1153"/>
    </location>
</feature>
<sequence length="1730" mass="175862">MALLSKRTLRGLVSEVLCTRGEEECDVATPGLQRPPEQQRLVFSPYAPIAVTCCEQNPLSAALQAVQAVIFQDSRALGRLVKPRVIVDSPEELSPVALVSLVYDYWQPTSSDRKLGPQQHLRIPLDARYRSTSVFSVSAILVGRPGGTLALPGQHEWSGSKTAAAVNQHQQRIKYIQESQRRYAQGEGKDSPNRHPLARSEAEYTIETGPEWEASSLALTFNTASELPWLQRVILKLLVIPQEPVDDKGGPADHNRAEVTVSSFDSGNPGCVAMASASTTQPVPQGHSGHQQTTSGRVKSAADDQHSSSQLRQGKASSSGAAGGYTANMGAGSQEAASAAAAMGSPAAPECDAPSSAGVKQMDSGGAHMGDAASRGTGSFGGCDPQSSEGISGSIAEHGGEICPAVGLPATRGSEPQSGRRRSEVAEGSTPVALEQQPQVMVRGALCDVPAGSLSDRDTGSQSRRGEGDSKCEAQVVVAPEERHVGGSPISEAKPTVKLIPGPASPGEPAQSDFLLSPGSAGSGAVEVAVAIRERTSCGGDEVTSMCKSGCCGTEAGVPAAVDASDRGSSASRGGKPSSSVPAAIACGSTRAAAVAVPAAESAGAEQQSSPSSVGAALAAASNCGAALELPTKHAQQLPSASHRAEAATGACNGSGVAFLQPLPSSTAPPPPPPPPPPPSQRQYPNGAPWPQPHVKGSGQVQDQHHQMHQAAASAPSHMSQMPHLPPHHHMGHAHAIPNGQPHTYPNGLEAAALLQQLLMAQQNGPLQLQLHQQHQQLQGLLSSQHMYGWQQHHHHPHQQLAAAPPQPHLQVQQQQQQQQLMHHAAVQQHVLQQHMLQQAVAQQQQQHHQQQQQLLLQGLAHVHMGHSESHGAAVASPTLPVESSSGSSFTAQAAPAAVATTAASLQPAQAAAADSPSAAAVEPQPHPSAASASSVASAQPTMPAPINAPTPMVAQSPVASAGDSAGPSSWETGSASSVRSEPTSAVAPALLDRPMGQQHRVQSQGNMLAAAHGGGGGGGSGGHGAPREGGGRSTSSYRGRTSYNGVGGGAGSNNAGGGGSSGVGHASGTMSGSGQYGNRSYGNTGGGQRHGAGSHGYASRGGRYDAGHAGSAESSRPSSRGPPAHGGGSYSRHAHPADPVPPPDALPLPDPKGSCDLDRFISQIEPVIAIDPAKPPQQALQELRLRDLWNFYFEPSLYGREVFTLGGHRGASNSYFVPYLSAIQIFTRALPTDVGGTNRLYVSEDNQGWPKHMHLKFEYFEHELPFNRLPLYDQIEHLSGTMAAAAAAAAAGGGGGGGTTSGGGASSAGYAAGAGSRSAAAATPVAGAAAASRGQSAGGAATAAAANSAAAATSERPADAASKTEPVSPATAVDAAANDPVASCTGSARISEQGDGESAAFASDGEPSSGNQPADEASSEAEAAATSETAASDAAATPLAAPTAADTESAASGAPASTSSAAEAEITTTSQELSAAKDGAAPAVPAATAASAGVAANSSSGGGSSTSQPDGGPPSVGGSSDSTTTSSGGSATGNSTTATGSRLLYDMRLLDVHPASWFAVAWYPVYRIPDAPLYARFLTFHSFAPLVESMRNVHERLAMGQVAPCCLLSLPVVGLNWYNMQGERWLEPLDESAVAAAHLQAHGGPPQPPASAPGSISGSSPRVPPVSRGGGGGGGRVGGTDVWYQHLLHNLQSTADRLARGVGLRVLGQHGAEEVRLRVPDYEFFRARS</sequence>
<feature type="compositionally biased region" description="Gly residues" evidence="1">
    <location>
        <begin position="1046"/>
        <end position="1063"/>
    </location>
</feature>
<dbReference type="Proteomes" id="UP001054857">
    <property type="component" value="Unassembled WGS sequence"/>
</dbReference>
<gene>
    <name evidence="2" type="ORF">Agub_g11226</name>
</gene>
<name>A0AAD3DYN4_9CHLO</name>
<feature type="region of interest" description="Disordered" evidence="1">
    <location>
        <begin position="1355"/>
        <end position="1480"/>
    </location>
</feature>
<evidence type="ECO:0000313" key="2">
    <source>
        <dbReference type="EMBL" id="GFR49227.1"/>
    </source>
</evidence>
<feature type="region of interest" description="Disordered" evidence="1">
    <location>
        <begin position="345"/>
        <end position="473"/>
    </location>
</feature>
<keyword evidence="3" id="KW-1185">Reference proteome</keyword>
<proteinExistence type="predicted"/>
<feature type="region of interest" description="Disordered" evidence="1">
    <location>
        <begin position="563"/>
        <end position="582"/>
    </location>
</feature>
<feature type="region of interest" description="Disordered" evidence="1">
    <location>
        <begin position="654"/>
        <end position="745"/>
    </location>
</feature>
<dbReference type="EMBL" id="BMAR01000028">
    <property type="protein sequence ID" value="GFR49227.1"/>
    <property type="molecule type" value="Genomic_DNA"/>
</dbReference>
<feature type="compositionally biased region" description="Polar residues" evidence="1">
    <location>
        <begin position="1070"/>
        <end position="1083"/>
    </location>
</feature>
<feature type="compositionally biased region" description="Low complexity" evidence="1">
    <location>
        <begin position="563"/>
        <end position="580"/>
    </location>
</feature>
<reference evidence="2 3" key="1">
    <citation type="journal article" date="2021" name="Sci. Rep.">
        <title>Genome sequencing of the multicellular alga Astrephomene provides insights into convergent evolution of germ-soma differentiation.</title>
        <authorList>
            <person name="Yamashita S."/>
            <person name="Yamamoto K."/>
            <person name="Matsuzaki R."/>
            <person name="Suzuki S."/>
            <person name="Yamaguchi H."/>
            <person name="Hirooka S."/>
            <person name="Minakuchi Y."/>
            <person name="Miyagishima S."/>
            <person name="Kawachi M."/>
            <person name="Toyoda A."/>
            <person name="Nozaki H."/>
        </authorList>
    </citation>
    <scope>NUCLEOTIDE SEQUENCE [LARGE SCALE GENOMIC DNA]</scope>
    <source>
        <strain evidence="2 3">NIES-4017</strain>
    </source>
</reference>
<feature type="compositionally biased region" description="Pro residues" evidence="1">
    <location>
        <begin position="1139"/>
        <end position="1151"/>
    </location>
</feature>
<feature type="region of interest" description="Disordered" evidence="1">
    <location>
        <begin position="263"/>
        <end position="321"/>
    </location>
</feature>
<feature type="compositionally biased region" description="Low complexity" evidence="1">
    <location>
        <begin position="1414"/>
        <end position="1480"/>
    </location>
</feature>
<evidence type="ECO:0000256" key="1">
    <source>
        <dbReference type="SAM" id="MobiDB-lite"/>
    </source>
</evidence>
<feature type="compositionally biased region" description="Gly residues" evidence="1">
    <location>
        <begin position="1084"/>
        <end position="1095"/>
    </location>
</feature>
<feature type="compositionally biased region" description="Low complexity" evidence="1">
    <location>
        <begin position="1653"/>
        <end position="1668"/>
    </location>
</feature>
<dbReference type="InterPro" id="IPR008507">
    <property type="entry name" value="DUF789"/>
</dbReference>
<feature type="compositionally biased region" description="Low complexity" evidence="1">
    <location>
        <begin position="929"/>
        <end position="939"/>
    </location>
</feature>
<feature type="compositionally biased region" description="Pro residues" evidence="1">
    <location>
        <begin position="667"/>
        <end position="680"/>
    </location>
</feature>
<dbReference type="Pfam" id="PF05623">
    <property type="entry name" value="DUF789"/>
    <property type="match status" value="2"/>
</dbReference>
<feature type="compositionally biased region" description="Low complexity" evidence="1">
    <location>
        <begin position="1517"/>
        <end position="1538"/>
    </location>
</feature>
<protein>
    <submittedName>
        <fullName evidence="2">Uncharacterized protein</fullName>
    </submittedName>
</protein>
<feature type="region of interest" description="Disordered" evidence="1">
    <location>
        <begin position="1495"/>
        <end position="1538"/>
    </location>
</feature>
<dbReference type="PANTHER" id="PTHR32010">
    <property type="entry name" value="PHOTOSYSTEM II STABILITY/ASSEMBLY FACTOR HCF136, CHLOROPLASTIC"/>
    <property type="match status" value="1"/>
</dbReference>
<feature type="region of interest" description="Disordered" evidence="1">
    <location>
        <begin position="868"/>
        <end position="888"/>
    </location>
</feature>
<feature type="compositionally biased region" description="Low complexity" evidence="1">
    <location>
        <begin position="1495"/>
        <end position="1511"/>
    </location>
</feature>
<comment type="caution">
    <text evidence="2">The sequence shown here is derived from an EMBL/GenBank/DDBJ whole genome shotgun (WGS) entry which is preliminary data.</text>
</comment>
<feature type="compositionally biased region" description="Polar residues" evidence="1">
    <location>
        <begin position="967"/>
        <end position="984"/>
    </location>
</feature>
<dbReference type="PANTHER" id="PTHR32010:SF18">
    <property type="entry name" value="DUF789 FAMILY PROTEIN"/>
    <property type="match status" value="1"/>
</dbReference>
<feature type="compositionally biased region" description="Polar residues" evidence="1">
    <location>
        <begin position="276"/>
        <end position="297"/>
    </location>
</feature>
<feature type="compositionally biased region" description="Low complexity" evidence="1">
    <location>
        <begin position="709"/>
        <end position="723"/>
    </location>
</feature>
<feature type="compositionally biased region" description="Low complexity" evidence="1">
    <location>
        <begin position="1034"/>
        <end position="1045"/>
    </location>
</feature>
<feature type="region of interest" description="Disordered" evidence="1">
    <location>
        <begin position="1640"/>
        <end position="1676"/>
    </location>
</feature>
<accession>A0AAD3DYN4</accession>
<organism evidence="2 3">
    <name type="scientific">Astrephomene gubernaculifera</name>
    <dbReference type="NCBI Taxonomy" id="47775"/>
    <lineage>
        <taxon>Eukaryota</taxon>
        <taxon>Viridiplantae</taxon>
        <taxon>Chlorophyta</taxon>
        <taxon>core chlorophytes</taxon>
        <taxon>Chlorophyceae</taxon>
        <taxon>CS clade</taxon>
        <taxon>Chlamydomonadales</taxon>
        <taxon>Astrephomenaceae</taxon>
        <taxon>Astrephomene</taxon>
    </lineage>
</organism>
<feature type="compositionally biased region" description="Gly residues" evidence="1">
    <location>
        <begin position="1013"/>
        <end position="1025"/>
    </location>
</feature>
<evidence type="ECO:0000313" key="3">
    <source>
        <dbReference type="Proteomes" id="UP001054857"/>
    </source>
</evidence>